<reference evidence="2" key="1">
    <citation type="submission" date="2021-02" db="EMBL/GenBank/DDBJ databases">
        <authorList>
            <person name="Dougan E. K."/>
            <person name="Rhodes N."/>
            <person name="Thang M."/>
            <person name="Chan C."/>
        </authorList>
    </citation>
    <scope>NUCLEOTIDE SEQUENCE</scope>
</reference>
<sequence length="331" mass="36845">MDKNRHATPAHMCAQLPARDRNSPSSDSIPPDPLQILLKPAHPCDSFTRVNGAIACCKGTFSDEATYEVSQPGTDTCLGIPYQNHWNRRQNRTPWKPRTQTSYGKSSSSSSTWRRVPPQPPMPKRRGAGHFEKDLDGDVGQPVGNPDSEPKVADPQRAEPEASSSSTPGSKEVSVKVDPAPSKEMEMGEEESDLLVDKMIQLAKTTATRFGVTSEQLLDAMQMTWLPALEQKLWRTTETCLLCSHSPGNLREWQRHLLTKSHSRIANEAKMTWYHLYLVMSIHDDRMHPGLSISIAFDVSASFIKRCVCRAPSPISPSGANREISIARQFE</sequence>
<evidence type="ECO:0000256" key="1">
    <source>
        <dbReference type="SAM" id="MobiDB-lite"/>
    </source>
</evidence>
<keyword evidence="3" id="KW-1185">Reference proteome</keyword>
<evidence type="ECO:0000313" key="2">
    <source>
        <dbReference type="EMBL" id="CAE6941740.1"/>
    </source>
</evidence>
<evidence type="ECO:0000313" key="3">
    <source>
        <dbReference type="Proteomes" id="UP000604046"/>
    </source>
</evidence>
<protein>
    <submittedName>
        <fullName evidence="2">Uncharacterized protein</fullName>
    </submittedName>
</protein>
<accession>A0A812H9B1</accession>
<feature type="region of interest" description="Disordered" evidence="1">
    <location>
        <begin position="88"/>
        <end position="191"/>
    </location>
</feature>
<proteinExistence type="predicted"/>
<organism evidence="2 3">
    <name type="scientific">Symbiodinium natans</name>
    <dbReference type="NCBI Taxonomy" id="878477"/>
    <lineage>
        <taxon>Eukaryota</taxon>
        <taxon>Sar</taxon>
        <taxon>Alveolata</taxon>
        <taxon>Dinophyceae</taxon>
        <taxon>Suessiales</taxon>
        <taxon>Symbiodiniaceae</taxon>
        <taxon>Symbiodinium</taxon>
    </lineage>
</organism>
<feature type="region of interest" description="Disordered" evidence="1">
    <location>
        <begin position="1"/>
        <end position="31"/>
    </location>
</feature>
<name>A0A812H9B1_9DINO</name>
<dbReference type="Proteomes" id="UP000604046">
    <property type="component" value="Unassembled WGS sequence"/>
</dbReference>
<comment type="caution">
    <text evidence="2">The sequence shown here is derived from an EMBL/GenBank/DDBJ whole genome shotgun (WGS) entry which is preliminary data.</text>
</comment>
<dbReference type="AlphaFoldDB" id="A0A812H9B1"/>
<dbReference type="EMBL" id="CAJNDS010000066">
    <property type="protein sequence ID" value="CAE6941740.1"/>
    <property type="molecule type" value="Genomic_DNA"/>
</dbReference>
<feature type="compositionally biased region" description="Basic and acidic residues" evidence="1">
    <location>
        <begin position="148"/>
        <end position="160"/>
    </location>
</feature>
<gene>
    <name evidence="2" type="ORF">SNAT2548_LOCUS1233</name>
</gene>